<evidence type="ECO:0000256" key="1">
    <source>
        <dbReference type="ARBA" id="ARBA00022485"/>
    </source>
</evidence>
<accession>A0A3B0TW56</accession>
<dbReference type="GO" id="GO:0051539">
    <property type="term" value="F:4 iron, 4 sulfur cluster binding"/>
    <property type="evidence" value="ECO:0007669"/>
    <property type="project" value="UniProtKB-KW"/>
</dbReference>
<dbReference type="PANTHER" id="PTHR42836">
    <property type="entry name" value="7-CARBOXY-7-DEAZAGUANINE SYNTHASE"/>
    <property type="match status" value="1"/>
</dbReference>
<evidence type="ECO:0000313" key="6">
    <source>
        <dbReference type="EMBL" id="VAW20453.1"/>
    </source>
</evidence>
<dbReference type="InterPro" id="IPR013785">
    <property type="entry name" value="Aldolase_TIM"/>
</dbReference>
<dbReference type="SFLD" id="SFLDS00029">
    <property type="entry name" value="Radical_SAM"/>
    <property type="match status" value="1"/>
</dbReference>
<dbReference type="Gene3D" id="3.20.20.70">
    <property type="entry name" value="Aldolase class I"/>
    <property type="match status" value="1"/>
</dbReference>
<proteinExistence type="predicted"/>
<evidence type="ECO:0000256" key="5">
    <source>
        <dbReference type="ARBA" id="ARBA00023014"/>
    </source>
</evidence>
<reference evidence="6" key="1">
    <citation type="submission" date="2018-06" db="EMBL/GenBank/DDBJ databases">
        <authorList>
            <person name="Zhirakovskaya E."/>
        </authorList>
    </citation>
    <scope>NUCLEOTIDE SEQUENCE</scope>
</reference>
<organism evidence="6">
    <name type="scientific">hydrothermal vent metagenome</name>
    <dbReference type="NCBI Taxonomy" id="652676"/>
    <lineage>
        <taxon>unclassified sequences</taxon>
        <taxon>metagenomes</taxon>
        <taxon>ecological metagenomes</taxon>
    </lineage>
</organism>
<protein>
    <submittedName>
        <fullName evidence="6">Queuosine Biosynthesis QueE Radical SAM</fullName>
    </submittedName>
</protein>
<keyword evidence="1" id="KW-0004">4Fe-4S</keyword>
<keyword evidence="5" id="KW-0411">Iron-sulfur</keyword>
<evidence type="ECO:0000256" key="4">
    <source>
        <dbReference type="ARBA" id="ARBA00023004"/>
    </source>
</evidence>
<keyword evidence="4" id="KW-0408">Iron</keyword>
<dbReference type="GO" id="GO:0046872">
    <property type="term" value="F:metal ion binding"/>
    <property type="evidence" value="ECO:0007669"/>
    <property type="project" value="UniProtKB-KW"/>
</dbReference>
<keyword evidence="2" id="KW-0949">S-adenosyl-L-methionine</keyword>
<dbReference type="InterPro" id="IPR007197">
    <property type="entry name" value="rSAM"/>
</dbReference>
<feature type="non-terminal residue" evidence="6">
    <location>
        <position position="75"/>
    </location>
</feature>
<name>A0A3B0TW56_9ZZZZ</name>
<dbReference type="PANTHER" id="PTHR42836:SF1">
    <property type="entry name" value="7-CARBOXY-7-DEAZAGUANINE SYNTHASE"/>
    <property type="match status" value="1"/>
</dbReference>
<evidence type="ECO:0000256" key="3">
    <source>
        <dbReference type="ARBA" id="ARBA00022723"/>
    </source>
</evidence>
<keyword evidence="3" id="KW-0479">Metal-binding</keyword>
<dbReference type="AlphaFoldDB" id="A0A3B0TW56"/>
<dbReference type="EMBL" id="UOEP01000121">
    <property type="protein sequence ID" value="VAW20453.1"/>
    <property type="molecule type" value="Genomic_DNA"/>
</dbReference>
<gene>
    <name evidence="6" type="ORF">MNBD_BACTEROID01-642</name>
</gene>
<dbReference type="GO" id="GO:0003824">
    <property type="term" value="F:catalytic activity"/>
    <property type="evidence" value="ECO:0007669"/>
    <property type="project" value="InterPro"/>
</dbReference>
<evidence type="ECO:0000256" key="2">
    <source>
        <dbReference type="ARBA" id="ARBA00022691"/>
    </source>
</evidence>
<sequence>MEYLFPVSEIFESIQGEGDRAGLRCLFVRFQFCNLTCTWCDTKYTWLKNSGSFKWYTPAELKSIICQKGIKEVIF</sequence>